<dbReference type="AlphaFoldDB" id="A0A2R4LZB9"/>
<proteinExistence type="predicted"/>
<dbReference type="EMBL" id="CP028475">
    <property type="protein sequence ID" value="AVW90256.1"/>
    <property type="molecule type" value="Genomic_DNA"/>
</dbReference>
<gene>
    <name evidence="1" type="ORF">DA792_03470</name>
</gene>
<name>A0A2R4LZB9_9RHOB</name>
<dbReference type="KEGG" id="cbak:DA792_03470"/>
<evidence type="ECO:0000313" key="2">
    <source>
        <dbReference type="Proteomes" id="UP000241447"/>
    </source>
</evidence>
<dbReference type="SUPFAM" id="SSF46785">
    <property type="entry name" value="Winged helix' DNA-binding domain"/>
    <property type="match status" value="1"/>
</dbReference>
<dbReference type="InterPro" id="IPR036390">
    <property type="entry name" value="WH_DNA-bd_sf"/>
</dbReference>
<accession>A0A2R4LZB9</accession>
<organism evidence="1 2">
    <name type="scientific">Celeribacter baekdonensis</name>
    <dbReference type="NCBI Taxonomy" id="875171"/>
    <lineage>
        <taxon>Bacteria</taxon>
        <taxon>Pseudomonadati</taxon>
        <taxon>Pseudomonadota</taxon>
        <taxon>Alphaproteobacteria</taxon>
        <taxon>Rhodobacterales</taxon>
        <taxon>Roseobacteraceae</taxon>
        <taxon>Celeribacter</taxon>
    </lineage>
</organism>
<reference evidence="1 2" key="1">
    <citation type="submission" date="2018-03" db="EMBL/GenBank/DDBJ databases">
        <title>The Complete Genome of Celeribacter baekdonensis strain LH4, a Thiosulfate-Oxidizing Alphaproteobacterium Isolated from Gulf of Mexico Continental Slope Sediments.</title>
        <authorList>
            <person name="Flood B.E."/>
            <person name="Bailey J.V."/>
            <person name="Leprich D."/>
        </authorList>
    </citation>
    <scope>NUCLEOTIDE SEQUENCE [LARGE SCALE GENOMIC DNA]</scope>
    <source>
        <strain evidence="1 2">LH4</strain>
    </source>
</reference>
<protein>
    <submittedName>
        <fullName evidence="1">MarR family transcriptional regulator</fullName>
    </submittedName>
</protein>
<sequence>MGMDQTIFAQLAQLRVLLHNMETDLGLSTLSRNEKDIFLAFCAVSDAGMCTTERVRAQPTLRDVSQPTFHRALKRLIEKGFIEKSDDLPHGSYRIKDQNAQNT</sequence>
<evidence type="ECO:0000313" key="1">
    <source>
        <dbReference type="EMBL" id="AVW90256.1"/>
    </source>
</evidence>
<dbReference type="Proteomes" id="UP000241447">
    <property type="component" value="Chromosome"/>
</dbReference>